<accession>A0A058YZP2</accession>
<evidence type="ECO:0000313" key="2">
    <source>
        <dbReference type="Proteomes" id="UP000030693"/>
    </source>
</evidence>
<reference evidence="1" key="1">
    <citation type="submission" date="2013-04" db="EMBL/GenBank/DDBJ databases">
        <title>The Genome Sequence of Fonticula alba ATCC 38817.</title>
        <authorList>
            <consortium name="The Broad Institute Genomics Platform"/>
            <person name="Russ C."/>
            <person name="Cuomo C."/>
            <person name="Burger G."/>
            <person name="Gray M.W."/>
            <person name="Holland P.W.H."/>
            <person name="King N."/>
            <person name="Lang F.B.F."/>
            <person name="Roger A.J."/>
            <person name="Ruiz-Trillo I."/>
            <person name="Brown M."/>
            <person name="Walker B."/>
            <person name="Young S."/>
            <person name="Zeng Q."/>
            <person name="Gargeya S."/>
            <person name="Fitzgerald M."/>
            <person name="Haas B."/>
            <person name="Abouelleil A."/>
            <person name="Allen A.W."/>
            <person name="Alvarado L."/>
            <person name="Arachchi H.M."/>
            <person name="Berlin A.M."/>
            <person name="Chapman S.B."/>
            <person name="Gainer-Dewar J."/>
            <person name="Goldberg J."/>
            <person name="Griggs A."/>
            <person name="Gujja S."/>
            <person name="Hansen M."/>
            <person name="Howarth C."/>
            <person name="Imamovic A."/>
            <person name="Ireland A."/>
            <person name="Larimer J."/>
            <person name="McCowan C."/>
            <person name="Murphy C."/>
            <person name="Pearson M."/>
            <person name="Poon T.W."/>
            <person name="Priest M."/>
            <person name="Roberts A."/>
            <person name="Saif S."/>
            <person name="Shea T."/>
            <person name="Sisk P."/>
            <person name="Sykes S."/>
            <person name="Wortman J."/>
            <person name="Nusbaum C."/>
            <person name="Birren B."/>
        </authorList>
    </citation>
    <scope>NUCLEOTIDE SEQUENCE [LARGE SCALE GENOMIC DNA]</scope>
    <source>
        <strain evidence="1">ATCC 38817</strain>
    </source>
</reference>
<dbReference type="Proteomes" id="UP000030693">
    <property type="component" value="Unassembled WGS sequence"/>
</dbReference>
<dbReference type="EMBL" id="KB932219">
    <property type="protein sequence ID" value="KCV67444.1"/>
    <property type="molecule type" value="Genomic_DNA"/>
</dbReference>
<protein>
    <submittedName>
        <fullName evidence="1">Uncharacterized protein</fullName>
    </submittedName>
</protein>
<gene>
    <name evidence="1" type="ORF">H696_06139</name>
</gene>
<name>A0A058YZP2_FONAL</name>
<sequence>MGCAVPIVVTPACSRRSPAGVSPYTHPGSCHAPGAASPIPRRYAHSAGLPGRRRETGPVPRCTPAWCYDLPPQARWSTGVDVHPALLAAQSDDSTGVVVVHSV</sequence>
<keyword evidence="2" id="KW-1185">Reference proteome</keyword>
<organism evidence="1">
    <name type="scientific">Fonticula alba</name>
    <name type="common">Slime mold</name>
    <dbReference type="NCBI Taxonomy" id="691883"/>
    <lineage>
        <taxon>Eukaryota</taxon>
        <taxon>Rotosphaerida</taxon>
        <taxon>Fonticulaceae</taxon>
        <taxon>Fonticula</taxon>
    </lineage>
</organism>
<dbReference type="AlphaFoldDB" id="A0A058YZP2"/>
<dbReference type="RefSeq" id="XP_009498171.1">
    <property type="nucleotide sequence ID" value="XM_009499896.1"/>
</dbReference>
<dbReference type="GeneID" id="20530864"/>
<proteinExistence type="predicted"/>
<evidence type="ECO:0000313" key="1">
    <source>
        <dbReference type="EMBL" id="KCV67444.1"/>
    </source>
</evidence>